<feature type="domain" description="Ribosomal RNA small subunit methyltransferase E methyltransferase" evidence="13">
    <location>
        <begin position="75"/>
        <end position="237"/>
    </location>
</feature>
<name>A0A193LD16_9GAMM</name>
<dbReference type="InterPro" id="IPR046887">
    <property type="entry name" value="RsmE_PUA-like"/>
</dbReference>
<dbReference type="Pfam" id="PF20260">
    <property type="entry name" value="PUA_4"/>
    <property type="match status" value="1"/>
</dbReference>
<dbReference type="Gene3D" id="2.40.240.20">
    <property type="entry name" value="Hypothetical PUA domain-like, domain 1"/>
    <property type="match status" value="1"/>
</dbReference>
<dbReference type="PANTHER" id="PTHR30027:SF3">
    <property type="entry name" value="16S RRNA (URACIL(1498)-N(3))-METHYLTRANSFERASE"/>
    <property type="match status" value="1"/>
</dbReference>
<keyword evidence="9 12" id="KW-0949">S-adenosyl-L-methionine</keyword>
<dbReference type="NCBIfam" id="TIGR00046">
    <property type="entry name" value="RsmE family RNA methyltransferase"/>
    <property type="match status" value="1"/>
</dbReference>
<gene>
    <name evidence="15" type="ORF">BA177_03280</name>
</gene>
<reference evidence="15 16" key="1">
    <citation type="submission" date="2016-06" db="EMBL/GenBank/DDBJ databases">
        <title>Complete genome sequence of a deep-branching marine Gamma Proteobacterium Woeseia oceani type strain XK5.</title>
        <authorList>
            <person name="Mu D."/>
            <person name="Du Z."/>
        </authorList>
    </citation>
    <scope>NUCLEOTIDE SEQUENCE [LARGE SCALE GENOMIC DNA]</scope>
    <source>
        <strain evidence="15 16">XK5</strain>
    </source>
</reference>
<dbReference type="PIRSF" id="PIRSF015601">
    <property type="entry name" value="MTase_slr0722"/>
    <property type="match status" value="1"/>
</dbReference>
<evidence type="ECO:0000256" key="7">
    <source>
        <dbReference type="ARBA" id="ARBA00022603"/>
    </source>
</evidence>
<dbReference type="SUPFAM" id="SSF88697">
    <property type="entry name" value="PUA domain-like"/>
    <property type="match status" value="1"/>
</dbReference>
<comment type="function">
    <text evidence="10 12">Specifically methylates the N3 position of the uracil ring of uridine 1498 (m3U1498) in 16S rRNA. Acts on the fully assembled 30S ribosomal subunit.</text>
</comment>
<dbReference type="EMBL" id="CP016268">
    <property type="protein sequence ID" value="ANO50368.1"/>
    <property type="molecule type" value="Genomic_DNA"/>
</dbReference>
<dbReference type="STRING" id="1548547.BA177_03280"/>
<dbReference type="Pfam" id="PF04452">
    <property type="entry name" value="Methyltrans_RNA"/>
    <property type="match status" value="1"/>
</dbReference>
<evidence type="ECO:0000256" key="5">
    <source>
        <dbReference type="ARBA" id="ARBA00022490"/>
    </source>
</evidence>
<evidence type="ECO:0000313" key="15">
    <source>
        <dbReference type="EMBL" id="ANO50368.1"/>
    </source>
</evidence>
<protein>
    <recommendedName>
        <fullName evidence="4 12">Ribosomal RNA small subunit methyltransferase E</fullName>
        <ecNumber evidence="3 12">2.1.1.193</ecNumber>
    </recommendedName>
</protein>
<dbReference type="GO" id="GO:0070042">
    <property type="term" value="F:rRNA (uridine-N3-)-methyltransferase activity"/>
    <property type="evidence" value="ECO:0007669"/>
    <property type="project" value="TreeGrafter"/>
</dbReference>
<dbReference type="AlphaFoldDB" id="A0A193LD16"/>
<evidence type="ECO:0000256" key="8">
    <source>
        <dbReference type="ARBA" id="ARBA00022679"/>
    </source>
</evidence>
<proteinExistence type="inferred from homology"/>
<evidence type="ECO:0000256" key="12">
    <source>
        <dbReference type="PIRNR" id="PIRNR015601"/>
    </source>
</evidence>
<dbReference type="InterPro" id="IPR029026">
    <property type="entry name" value="tRNA_m1G_MTases_N"/>
</dbReference>
<keyword evidence="8 12" id="KW-0808">Transferase</keyword>
<comment type="subcellular location">
    <subcellularLocation>
        <location evidence="1 12">Cytoplasm</location>
    </subcellularLocation>
</comment>
<dbReference type="KEGG" id="woc:BA177_03280"/>
<evidence type="ECO:0000256" key="11">
    <source>
        <dbReference type="ARBA" id="ARBA00047944"/>
    </source>
</evidence>
<keyword evidence="7 12" id="KW-0489">Methyltransferase</keyword>
<dbReference type="InterPro" id="IPR006700">
    <property type="entry name" value="RsmE"/>
</dbReference>
<evidence type="ECO:0000256" key="10">
    <source>
        <dbReference type="ARBA" id="ARBA00025699"/>
    </source>
</evidence>
<dbReference type="Gene3D" id="3.40.1280.10">
    <property type="match status" value="1"/>
</dbReference>
<evidence type="ECO:0000256" key="1">
    <source>
        <dbReference type="ARBA" id="ARBA00004496"/>
    </source>
</evidence>
<keyword evidence="16" id="KW-1185">Reference proteome</keyword>
<dbReference type="RefSeq" id="WP_068612799.1">
    <property type="nucleotide sequence ID" value="NZ_CP016268.1"/>
</dbReference>
<dbReference type="SUPFAM" id="SSF75217">
    <property type="entry name" value="alpha/beta knot"/>
    <property type="match status" value="1"/>
</dbReference>
<organism evidence="15 16">
    <name type="scientific">Woeseia oceani</name>
    <dbReference type="NCBI Taxonomy" id="1548547"/>
    <lineage>
        <taxon>Bacteria</taxon>
        <taxon>Pseudomonadati</taxon>
        <taxon>Pseudomonadota</taxon>
        <taxon>Gammaproteobacteria</taxon>
        <taxon>Woeseiales</taxon>
        <taxon>Woeseiaceae</taxon>
        <taxon>Woeseia</taxon>
    </lineage>
</organism>
<evidence type="ECO:0000256" key="3">
    <source>
        <dbReference type="ARBA" id="ARBA00012328"/>
    </source>
</evidence>
<evidence type="ECO:0000256" key="2">
    <source>
        <dbReference type="ARBA" id="ARBA00005528"/>
    </source>
</evidence>
<dbReference type="InterPro" id="IPR015947">
    <property type="entry name" value="PUA-like_sf"/>
</dbReference>
<dbReference type="NCBIfam" id="NF008692">
    <property type="entry name" value="PRK11713.1-5"/>
    <property type="match status" value="1"/>
</dbReference>
<comment type="catalytic activity">
    <reaction evidence="11 12">
        <text>uridine(1498) in 16S rRNA + S-adenosyl-L-methionine = N(3)-methyluridine(1498) in 16S rRNA + S-adenosyl-L-homocysteine + H(+)</text>
        <dbReference type="Rhea" id="RHEA:42920"/>
        <dbReference type="Rhea" id="RHEA-COMP:10283"/>
        <dbReference type="Rhea" id="RHEA-COMP:10284"/>
        <dbReference type="ChEBI" id="CHEBI:15378"/>
        <dbReference type="ChEBI" id="CHEBI:57856"/>
        <dbReference type="ChEBI" id="CHEBI:59789"/>
        <dbReference type="ChEBI" id="CHEBI:65315"/>
        <dbReference type="ChEBI" id="CHEBI:74502"/>
        <dbReference type="EC" id="2.1.1.193"/>
    </reaction>
</comment>
<dbReference type="GO" id="GO:0070475">
    <property type="term" value="P:rRNA base methylation"/>
    <property type="evidence" value="ECO:0007669"/>
    <property type="project" value="TreeGrafter"/>
</dbReference>
<keyword evidence="5 12" id="KW-0963">Cytoplasm</keyword>
<dbReference type="OrthoDB" id="9815641at2"/>
<comment type="similarity">
    <text evidence="2 12">Belongs to the RNA methyltransferase RsmE family.</text>
</comment>
<sequence>MSSPRLFVELPLAIDAQLSIDGDQARYIGRVLRARAGDEVILFNGRGGEYRARIEAISKTQVQVTVLQFANGDRESPLPVRLIQGVSRGDRMDTVVQKATELGVQRISPLLSEFSVVRLDTERADKRTRHWEAVSRSACEQCGRNRPPRIDVPCRMDALLAEKDTTATRLILLPDAPQSLHALTLQPASVELLIGPEGGLSALEQERALDTGYLAVSMGPRVMRTETAAIAAITLVQSRWGDLA</sequence>
<dbReference type="InterPro" id="IPR029028">
    <property type="entry name" value="Alpha/beta_knot_MTases"/>
</dbReference>
<evidence type="ECO:0000256" key="9">
    <source>
        <dbReference type="ARBA" id="ARBA00022691"/>
    </source>
</evidence>
<evidence type="ECO:0000256" key="4">
    <source>
        <dbReference type="ARBA" id="ARBA00013673"/>
    </source>
</evidence>
<dbReference type="EC" id="2.1.1.193" evidence="3 12"/>
<dbReference type="InterPro" id="IPR046886">
    <property type="entry name" value="RsmE_MTase_dom"/>
</dbReference>
<dbReference type="CDD" id="cd18084">
    <property type="entry name" value="RsmE-like"/>
    <property type="match status" value="1"/>
</dbReference>
<evidence type="ECO:0000256" key="6">
    <source>
        <dbReference type="ARBA" id="ARBA00022552"/>
    </source>
</evidence>
<evidence type="ECO:0000313" key="16">
    <source>
        <dbReference type="Proteomes" id="UP000092695"/>
    </source>
</evidence>
<keyword evidence="6 12" id="KW-0698">rRNA processing</keyword>
<evidence type="ECO:0000259" key="13">
    <source>
        <dbReference type="Pfam" id="PF04452"/>
    </source>
</evidence>
<evidence type="ECO:0000259" key="14">
    <source>
        <dbReference type="Pfam" id="PF20260"/>
    </source>
</evidence>
<accession>A0A193LD16</accession>
<feature type="domain" description="Ribosomal RNA small subunit methyltransferase E PUA-like" evidence="14">
    <location>
        <begin position="20"/>
        <end position="67"/>
    </location>
</feature>
<dbReference type="GO" id="GO:0005737">
    <property type="term" value="C:cytoplasm"/>
    <property type="evidence" value="ECO:0007669"/>
    <property type="project" value="UniProtKB-SubCell"/>
</dbReference>
<dbReference type="Proteomes" id="UP000092695">
    <property type="component" value="Chromosome"/>
</dbReference>
<dbReference type="PANTHER" id="PTHR30027">
    <property type="entry name" value="RIBOSOMAL RNA SMALL SUBUNIT METHYLTRANSFERASE E"/>
    <property type="match status" value="1"/>
</dbReference>